<evidence type="ECO:0000256" key="7">
    <source>
        <dbReference type="RuleBase" id="RU003346"/>
    </source>
</evidence>
<evidence type="ECO:0000256" key="6">
    <source>
        <dbReference type="ARBA" id="ARBA00023136"/>
    </source>
</evidence>
<feature type="transmembrane region" description="Helical" evidence="8">
    <location>
        <begin position="280"/>
        <end position="301"/>
    </location>
</feature>
<dbReference type="KEGG" id="kng:KNAG_0M00610"/>
<feature type="transmembrane region" description="Helical" evidence="8">
    <location>
        <begin position="131"/>
        <end position="152"/>
    </location>
</feature>
<dbReference type="eggNOG" id="KOG0569">
    <property type="taxonomic scope" value="Eukaryota"/>
</dbReference>
<sequence length="469" mass="51638">MSDVENSTVGRDRAPLGKFTRNLGVATLVVCLGSLQFGYHIAELNAPQQSMTCPHVQSLGSSDKKPDCIDMTDVQFGAVTAIFSVGGLIGSLLAGSMADLEGRKRVALLANLVLMSLSYFMSRASTYQGLLWSRLGVGFGCGVNIVLTSLFINEIAPPDLRGALGTMNQLSINLGILLTQTVALRLATVEKWRYIFIVGWCLSVINIIGWLFVRESPRWLFKRDRAQAANVLRHLRTGHSEQDIEAELEQWAIEESETSTEGPTMASYLTSVKYKKPRTVILMILTGQQFCGINSIIFYGVKIVSQLLPEYSKLVNFGISIVNVVVTFMSSTLIEHYGRKPLLMVSTAIMSLMALLIAVSIVNKLAVLLVTSIFVYIASFAIGLGPIPLLIIGELSDKPEAAVAQSFGTACNWLATFCVGYLFPPLDNLLGGYTYVLFALFALWLTNYIYHRVPETKNKTNHRDVWAHY</sequence>
<dbReference type="InterPro" id="IPR045263">
    <property type="entry name" value="GLUT"/>
</dbReference>
<feature type="transmembrane region" description="Helical" evidence="8">
    <location>
        <begin position="341"/>
        <end position="362"/>
    </location>
</feature>
<evidence type="ECO:0000313" key="10">
    <source>
        <dbReference type="EMBL" id="CCK72914.1"/>
    </source>
</evidence>
<dbReference type="PROSITE" id="PS50850">
    <property type="entry name" value="MFS"/>
    <property type="match status" value="1"/>
</dbReference>
<feature type="transmembrane region" description="Helical" evidence="8">
    <location>
        <begin position="172"/>
        <end position="188"/>
    </location>
</feature>
<feature type="transmembrane region" description="Helical" evidence="8">
    <location>
        <begin position="74"/>
        <end position="94"/>
    </location>
</feature>
<evidence type="ECO:0000256" key="2">
    <source>
        <dbReference type="ARBA" id="ARBA00010992"/>
    </source>
</evidence>
<name>J7SAP2_HUIN7</name>
<dbReference type="PRINTS" id="PR00171">
    <property type="entry name" value="SUGRTRNSPORT"/>
</dbReference>
<gene>
    <name evidence="10" type="primary">KNAG0M00610</name>
    <name evidence="10" type="ordered locus">KNAG_0M00610</name>
</gene>
<dbReference type="GeneID" id="34528694"/>
<dbReference type="NCBIfam" id="TIGR00879">
    <property type="entry name" value="SP"/>
    <property type="match status" value="1"/>
</dbReference>
<dbReference type="GO" id="GO:0015149">
    <property type="term" value="F:hexose transmembrane transporter activity"/>
    <property type="evidence" value="ECO:0007669"/>
    <property type="project" value="TreeGrafter"/>
</dbReference>
<evidence type="ECO:0000256" key="3">
    <source>
        <dbReference type="ARBA" id="ARBA00022448"/>
    </source>
</evidence>
<dbReference type="HOGENOM" id="CLU_001265_30_5_1"/>
<dbReference type="PANTHER" id="PTHR23503:SF8">
    <property type="entry name" value="FACILITATED GLUCOSE TRANSPORTER PROTEIN 1"/>
    <property type="match status" value="1"/>
</dbReference>
<dbReference type="SUPFAM" id="SSF103473">
    <property type="entry name" value="MFS general substrate transporter"/>
    <property type="match status" value="1"/>
</dbReference>
<dbReference type="InterPro" id="IPR005828">
    <property type="entry name" value="MFS_sugar_transport-like"/>
</dbReference>
<dbReference type="GO" id="GO:0016020">
    <property type="term" value="C:membrane"/>
    <property type="evidence" value="ECO:0007669"/>
    <property type="project" value="UniProtKB-SubCell"/>
</dbReference>
<dbReference type="InterPro" id="IPR036259">
    <property type="entry name" value="MFS_trans_sf"/>
</dbReference>
<keyword evidence="4 8" id="KW-0812">Transmembrane</keyword>
<keyword evidence="5 8" id="KW-1133">Transmembrane helix</keyword>
<reference evidence="10 11" key="1">
    <citation type="journal article" date="2011" name="Proc. Natl. Acad. Sci. U.S.A.">
        <title>Evolutionary erosion of yeast sex chromosomes by mating-type switching accidents.</title>
        <authorList>
            <person name="Gordon J.L."/>
            <person name="Armisen D."/>
            <person name="Proux-Wera E."/>
            <person name="Oheigeartaigh S.S."/>
            <person name="Byrne K.P."/>
            <person name="Wolfe K.H."/>
        </authorList>
    </citation>
    <scope>NUCLEOTIDE SEQUENCE [LARGE SCALE GENOMIC DNA]</scope>
    <source>
        <strain evidence="11">ATCC MYA-139 / BCRC 22969 / CBS 8797 / CCRC 22969 / KCTC 17520 / NBRC 10181 / NCYC 3082</strain>
    </source>
</reference>
<feature type="domain" description="Major facilitator superfamily (MFS) profile" evidence="9">
    <location>
        <begin position="26"/>
        <end position="457"/>
    </location>
</feature>
<evidence type="ECO:0000259" key="9">
    <source>
        <dbReference type="PROSITE" id="PS50850"/>
    </source>
</evidence>
<dbReference type="AlphaFoldDB" id="J7SAP2"/>
<evidence type="ECO:0000256" key="1">
    <source>
        <dbReference type="ARBA" id="ARBA00004141"/>
    </source>
</evidence>
<keyword evidence="11" id="KW-1185">Reference proteome</keyword>
<reference evidence="11" key="2">
    <citation type="submission" date="2012-08" db="EMBL/GenBank/DDBJ databases">
        <title>Genome sequence of Kazachstania naganishii.</title>
        <authorList>
            <person name="Gordon J.L."/>
            <person name="Armisen D."/>
            <person name="Proux-Wera E."/>
            <person name="OhEigeartaigh S.S."/>
            <person name="Byrne K.P."/>
            <person name="Wolfe K.H."/>
        </authorList>
    </citation>
    <scope>NUCLEOTIDE SEQUENCE [LARGE SCALE GENOMIC DNA]</scope>
    <source>
        <strain evidence="11">ATCC MYA-139 / BCRC 22969 / CBS 8797 / CCRC 22969 / KCTC 17520 / NBRC 10181 / NCYC 3082</strain>
    </source>
</reference>
<feature type="transmembrane region" description="Helical" evidence="8">
    <location>
        <begin position="429"/>
        <end position="450"/>
    </location>
</feature>
<organism evidence="10 11">
    <name type="scientific">Huiozyma naganishii (strain ATCC MYA-139 / BCRC 22969 / CBS 8797 / KCTC 17520 / NBRC 10181 / NCYC 3082 / Yp74L-3)</name>
    <name type="common">Yeast</name>
    <name type="synonym">Kazachstania naganishii</name>
    <dbReference type="NCBI Taxonomy" id="1071383"/>
    <lineage>
        <taxon>Eukaryota</taxon>
        <taxon>Fungi</taxon>
        <taxon>Dikarya</taxon>
        <taxon>Ascomycota</taxon>
        <taxon>Saccharomycotina</taxon>
        <taxon>Saccharomycetes</taxon>
        <taxon>Saccharomycetales</taxon>
        <taxon>Saccharomycetaceae</taxon>
        <taxon>Huiozyma</taxon>
    </lineage>
</organism>
<dbReference type="Pfam" id="PF00083">
    <property type="entry name" value="Sugar_tr"/>
    <property type="match status" value="1"/>
</dbReference>
<feature type="transmembrane region" description="Helical" evidence="8">
    <location>
        <begin position="194"/>
        <end position="213"/>
    </location>
</feature>
<accession>J7SAP2</accession>
<dbReference type="Gene3D" id="1.20.1250.20">
    <property type="entry name" value="MFS general substrate transporter like domains"/>
    <property type="match status" value="1"/>
</dbReference>
<dbReference type="InterPro" id="IPR020846">
    <property type="entry name" value="MFS_dom"/>
</dbReference>
<dbReference type="STRING" id="1071383.J7SAP2"/>
<evidence type="ECO:0000256" key="4">
    <source>
        <dbReference type="ARBA" id="ARBA00022692"/>
    </source>
</evidence>
<keyword evidence="3 7" id="KW-0813">Transport</keyword>
<feature type="transmembrane region" description="Helical" evidence="8">
    <location>
        <begin position="23"/>
        <end position="42"/>
    </location>
</feature>
<evidence type="ECO:0000313" key="11">
    <source>
        <dbReference type="Proteomes" id="UP000006310"/>
    </source>
</evidence>
<feature type="transmembrane region" description="Helical" evidence="8">
    <location>
        <begin position="368"/>
        <end position="391"/>
    </location>
</feature>
<evidence type="ECO:0000256" key="8">
    <source>
        <dbReference type="SAM" id="Phobius"/>
    </source>
</evidence>
<protein>
    <recommendedName>
        <fullName evidence="9">Major facilitator superfamily (MFS) profile domain-containing protein</fullName>
    </recommendedName>
</protein>
<keyword evidence="6 8" id="KW-0472">Membrane</keyword>
<dbReference type="InterPro" id="IPR003663">
    <property type="entry name" value="Sugar/inositol_transpt"/>
</dbReference>
<comment type="subcellular location">
    <subcellularLocation>
        <location evidence="1">Membrane</location>
        <topology evidence="1">Multi-pass membrane protein</topology>
    </subcellularLocation>
</comment>
<dbReference type="Proteomes" id="UP000006310">
    <property type="component" value="Chromosome 13"/>
</dbReference>
<evidence type="ECO:0000256" key="5">
    <source>
        <dbReference type="ARBA" id="ARBA00022989"/>
    </source>
</evidence>
<dbReference type="OrthoDB" id="4540492at2759"/>
<comment type="similarity">
    <text evidence="2 7">Belongs to the major facilitator superfamily. Sugar transporter (TC 2.A.1.1) family.</text>
</comment>
<proteinExistence type="inferred from homology"/>
<dbReference type="InterPro" id="IPR005829">
    <property type="entry name" value="Sugar_transporter_CS"/>
</dbReference>
<dbReference type="PROSITE" id="PS00216">
    <property type="entry name" value="SUGAR_TRANSPORT_1"/>
    <property type="match status" value="1"/>
</dbReference>
<feature type="transmembrane region" description="Helical" evidence="8">
    <location>
        <begin position="313"/>
        <end position="334"/>
    </location>
</feature>
<dbReference type="RefSeq" id="XP_022467158.1">
    <property type="nucleotide sequence ID" value="XM_022610910.1"/>
</dbReference>
<dbReference type="OMA" id="WAITASF"/>
<dbReference type="PANTHER" id="PTHR23503">
    <property type="entry name" value="SOLUTE CARRIER FAMILY 2"/>
    <property type="match status" value="1"/>
</dbReference>
<dbReference type="EMBL" id="HE978326">
    <property type="protein sequence ID" value="CCK72914.1"/>
    <property type="molecule type" value="Genomic_DNA"/>
</dbReference>